<gene>
    <name evidence="1" type="ORF">HS99_0022800</name>
</gene>
<comment type="caution">
    <text evidence="1">The sequence shown here is derived from an EMBL/GenBank/DDBJ whole genome shotgun (WGS) entry which is preliminary data.</text>
</comment>
<accession>A0A1E7NBG5</accession>
<dbReference type="RefSeq" id="WP_030551653.1">
    <property type="nucleotide sequence ID" value="NZ_BMUB01000010.1"/>
</dbReference>
<dbReference type="AlphaFoldDB" id="A0A1E7NBG5"/>
<reference evidence="1" key="1">
    <citation type="submission" date="2016-08" db="EMBL/GenBank/DDBJ databases">
        <title>Sequencing, Assembly and Comparative Genomics of S. aureofaciens ATCC 10762.</title>
        <authorList>
            <person name="Gradnigo J.S."/>
            <person name="Johnson N."/>
            <person name="Somerville G.A."/>
        </authorList>
    </citation>
    <scope>NUCLEOTIDE SEQUENCE [LARGE SCALE GENOMIC DNA]</scope>
    <source>
        <strain evidence="1">ATCC 10762</strain>
    </source>
</reference>
<sequence>MVLTAVPVLTIGMLGWISMLYLALVHRRRRDWLVLVAVAAASVGGVALIGPSGKDSWQATTGVVLLLGTMVFVPAYFLAVDLRPQPSGGAVPGQGTPVALLAVPPGHPPVGLPRQDRIGQVRAGLDELSAYLEQQERS</sequence>
<organism evidence="1 2">
    <name type="scientific">Kitasatospora aureofaciens</name>
    <name type="common">Streptomyces aureofaciens</name>
    <dbReference type="NCBI Taxonomy" id="1894"/>
    <lineage>
        <taxon>Bacteria</taxon>
        <taxon>Bacillati</taxon>
        <taxon>Actinomycetota</taxon>
        <taxon>Actinomycetes</taxon>
        <taxon>Kitasatosporales</taxon>
        <taxon>Streptomycetaceae</taxon>
        <taxon>Kitasatospora</taxon>
    </lineage>
</organism>
<dbReference type="KEGG" id="kau:B6264_13305"/>
<evidence type="ECO:0000313" key="1">
    <source>
        <dbReference type="EMBL" id="OEV38040.1"/>
    </source>
</evidence>
<dbReference type="EMBL" id="JPRF03000016">
    <property type="protein sequence ID" value="OEV38040.1"/>
    <property type="molecule type" value="Genomic_DNA"/>
</dbReference>
<keyword evidence="2" id="KW-1185">Reference proteome</keyword>
<dbReference type="Proteomes" id="UP000037395">
    <property type="component" value="Unassembled WGS sequence"/>
</dbReference>
<name>A0A1E7NBG5_KITAU</name>
<evidence type="ECO:0000313" key="2">
    <source>
        <dbReference type="Proteomes" id="UP000037395"/>
    </source>
</evidence>
<dbReference type="GeneID" id="97487473"/>
<proteinExistence type="predicted"/>
<dbReference type="OrthoDB" id="3874249at2"/>
<protein>
    <submittedName>
        <fullName evidence="1">Uncharacterized protein</fullName>
    </submittedName>
</protein>